<feature type="compositionally biased region" description="Basic and acidic residues" evidence="1">
    <location>
        <begin position="565"/>
        <end position="576"/>
    </location>
</feature>
<proteinExistence type="predicted"/>
<reference evidence="4" key="1">
    <citation type="submission" date="2016-09" db="EMBL/GenBank/DDBJ databases">
        <authorList>
            <person name="Jeantristanb JTB J.-T."/>
            <person name="Ricardo R."/>
        </authorList>
    </citation>
    <scope>NUCLEOTIDE SEQUENCE [LARGE SCALE GENOMIC DNA]</scope>
</reference>
<dbReference type="STRING" id="269621.A0A238FKP7"/>
<organism evidence="3 4">
    <name type="scientific">Microbotryum intermedium</name>
    <dbReference type="NCBI Taxonomy" id="269621"/>
    <lineage>
        <taxon>Eukaryota</taxon>
        <taxon>Fungi</taxon>
        <taxon>Dikarya</taxon>
        <taxon>Basidiomycota</taxon>
        <taxon>Pucciniomycotina</taxon>
        <taxon>Microbotryomycetes</taxon>
        <taxon>Microbotryales</taxon>
        <taxon>Microbotryaceae</taxon>
        <taxon>Microbotryum</taxon>
    </lineage>
</organism>
<protein>
    <submittedName>
        <fullName evidence="3">BQ2448_4110 protein</fullName>
    </submittedName>
</protein>
<feature type="domain" description="XPG-I" evidence="2">
    <location>
        <begin position="124"/>
        <end position="193"/>
    </location>
</feature>
<feature type="compositionally biased region" description="Acidic residues" evidence="1">
    <location>
        <begin position="664"/>
        <end position="675"/>
    </location>
</feature>
<dbReference type="InterPro" id="IPR036279">
    <property type="entry name" value="5-3_exonuclease_C_sf"/>
</dbReference>
<dbReference type="PRINTS" id="PR00853">
    <property type="entry name" value="XPGRADSUPER"/>
</dbReference>
<feature type="region of interest" description="Disordered" evidence="1">
    <location>
        <begin position="557"/>
        <end position="675"/>
    </location>
</feature>
<dbReference type="AlphaFoldDB" id="A0A238FKP7"/>
<feature type="compositionally biased region" description="Acidic residues" evidence="1">
    <location>
        <begin position="602"/>
        <end position="621"/>
    </location>
</feature>
<dbReference type="Proteomes" id="UP000198372">
    <property type="component" value="Unassembled WGS sequence"/>
</dbReference>
<dbReference type="PANTHER" id="PTHR11081">
    <property type="entry name" value="FLAP ENDONUCLEASE FAMILY MEMBER"/>
    <property type="match status" value="1"/>
</dbReference>
<dbReference type="CDD" id="cd09870">
    <property type="entry name" value="PIN_YEN1"/>
    <property type="match status" value="1"/>
</dbReference>
<dbReference type="Gene3D" id="3.40.50.1010">
    <property type="entry name" value="5'-nuclease"/>
    <property type="match status" value="2"/>
</dbReference>
<keyword evidence="4" id="KW-1185">Reference proteome</keyword>
<evidence type="ECO:0000313" key="3">
    <source>
        <dbReference type="EMBL" id="SCV72573.1"/>
    </source>
</evidence>
<dbReference type="OrthoDB" id="2535806at2759"/>
<evidence type="ECO:0000256" key="1">
    <source>
        <dbReference type="SAM" id="MobiDB-lite"/>
    </source>
</evidence>
<dbReference type="SMART" id="SM00484">
    <property type="entry name" value="XPGI"/>
    <property type="match status" value="1"/>
</dbReference>
<feature type="compositionally biased region" description="Low complexity" evidence="1">
    <location>
        <begin position="194"/>
        <end position="206"/>
    </location>
</feature>
<dbReference type="SUPFAM" id="SSF47807">
    <property type="entry name" value="5' to 3' exonuclease, C-terminal subdomain"/>
    <property type="match status" value="1"/>
</dbReference>
<dbReference type="GO" id="GO:0006281">
    <property type="term" value="P:DNA repair"/>
    <property type="evidence" value="ECO:0007669"/>
    <property type="project" value="UniProtKB-ARBA"/>
</dbReference>
<feature type="region of interest" description="Disordered" evidence="1">
    <location>
        <begin position="697"/>
        <end position="720"/>
    </location>
</feature>
<dbReference type="Pfam" id="PF00867">
    <property type="entry name" value="XPG_I"/>
    <property type="match status" value="1"/>
</dbReference>
<name>A0A238FKP7_9BASI</name>
<dbReference type="EMBL" id="FMSP01000009">
    <property type="protein sequence ID" value="SCV72573.1"/>
    <property type="molecule type" value="Genomic_DNA"/>
</dbReference>
<evidence type="ECO:0000313" key="4">
    <source>
        <dbReference type="Proteomes" id="UP000198372"/>
    </source>
</evidence>
<feature type="region of interest" description="Disordered" evidence="1">
    <location>
        <begin position="180"/>
        <end position="206"/>
    </location>
</feature>
<dbReference type="InterPro" id="IPR006084">
    <property type="entry name" value="XPG/Rad2"/>
</dbReference>
<accession>A0A238FKP7</accession>
<evidence type="ECO:0000259" key="2">
    <source>
        <dbReference type="SMART" id="SM00484"/>
    </source>
</evidence>
<dbReference type="GO" id="GO:0017108">
    <property type="term" value="F:5'-flap endonuclease activity"/>
    <property type="evidence" value="ECO:0007669"/>
    <property type="project" value="TreeGrafter"/>
</dbReference>
<dbReference type="PANTHER" id="PTHR11081:SF75">
    <property type="entry name" value="ENDONUCLEASE, PUTATIVE (AFU_ORTHOLOGUE AFUA_3G13260)-RELATED"/>
    <property type="match status" value="1"/>
</dbReference>
<gene>
    <name evidence="3" type="ORF">BQ2448_4110</name>
</gene>
<feature type="compositionally biased region" description="Basic and acidic residues" evidence="1">
    <location>
        <begin position="699"/>
        <end position="720"/>
    </location>
</feature>
<dbReference type="SUPFAM" id="SSF88723">
    <property type="entry name" value="PIN domain-like"/>
    <property type="match status" value="1"/>
</dbReference>
<dbReference type="InterPro" id="IPR029060">
    <property type="entry name" value="PIN-like_dom_sf"/>
</dbReference>
<sequence length="720" mass="79405">MGVPTFWKELEAAEERVTIFGVATVKFQSSPGVRGFRLGIDASLWLFHVKKMAAMDASEVGANADIRTFFYRIVELISQGCLLLFVYDGPAKPKWKRGKRVGGAGPGFGNTNKKEDVLLRKLIDLFGMKRRIAPGEAEAELAAMAIRGEIDAVLTDDIDALIFGAPLVIRNSARIGKLVEPTPSKSDDTALGESSTSKATPSATSSSTSKEVRRLYASLNVLDTLKLDRESMILVALFSGGDYHPQGVPFVGAKIACALARCGFGRSLLRCLELYRDGSAEQKQAFAEWRADVAKELRTDSQKYMRRKAPKLSKELPCQTDFPNPEIVRNYTTPNVSLGLDPPVWNSPVDLKELVLYCSETFEWGHAELRARFRSLVYKPLLMLEIRRRALYDDNNADQIVPEASYQSEYQGSLFAEIRDRKNADSTHNVLSYRVRLDPLPFSTLVEDALPAIDPYPRIQVNEVDIEGAGGVEGSPIKQRRAPKDYGDSITPFMHWVPVAYVEAHPDGREAVKRWEDKKANPSPKKKKGPVKTVPVVVAKGKGISNTLMFKSTKGGVANAQVGSKGKEKKKEEIDGFKTFLSPPTSPTKAKASRTPFKVIDDAEGEEPFVRDDEEDSDGDPPEPKSIGPQFGNAWGPPKVVVATERHESPTKKRKLAGQPLWVVDDEPSDSSDDEGLEVMELGLQNELVAACPSTGRALGREARTEEQRWGKCEVLEVSP</sequence>
<dbReference type="InterPro" id="IPR006086">
    <property type="entry name" value="XPG-I_dom"/>
</dbReference>